<feature type="signal peptide" evidence="2">
    <location>
        <begin position="1"/>
        <end position="28"/>
    </location>
</feature>
<dbReference type="GO" id="GO:0006508">
    <property type="term" value="P:proteolysis"/>
    <property type="evidence" value="ECO:0007669"/>
    <property type="project" value="UniProtKB-KW"/>
</dbReference>
<evidence type="ECO:0000256" key="2">
    <source>
        <dbReference type="SAM" id="SignalP"/>
    </source>
</evidence>
<evidence type="ECO:0000256" key="1">
    <source>
        <dbReference type="SAM" id="MobiDB-lite"/>
    </source>
</evidence>
<gene>
    <name evidence="3" type="ORF">EmuJ_000521400</name>
</gene>
<evidence type="ECO:0000313" key="3">
    <source>
        <dbReference type="EMBL" id="CDS37921.1"/>
    </source>
</evidence>
<keyword evidence="2" id="KW-0732">Signal</keyword>
<dbReference type="GO" id="GO:0008233">
    <property type="term" value="F:peptidase activity"/>
    <property type="evidence" value="ECO:0007669"/>
    <property type="project" value="UniProtKB-KW"/>
</dbReference>
<sequence length="90" mass="9682">MDLQPGCRTAGFLVFVKPFLLFVREVESDEETSVPKADATSLFSGEGHQGDEGHEEMSSSPENIPMVEAIDAYKDPVVNAQAIKVLSVAA</sequence>
<name>A0A068Y457_ECHMU</name>
<feature type="chain" id="PRO_5014215475" evidence="2">
    <location>
        <begin position="29"/>
        <end position="90"/>
    </location>
</feature>
<keyword evidence="5" id="KW-1185">Reference proteome</keyword>
<protein>
    <submittedName>
        <fullName evidence="4">Lon protease homolog, mitochondrial</fullName>
    </submittedName>
</protein>
<dbReference type="EMBL" id="LN902847">
    <property type="protein sequence ID" value="CUT99729.1"/>
    <property type="molecule type" value="Genomic_DNA"/>
</dbReference>
<dbReference type="Proteomes" id="UP000017246">
    <property type="component" value="Unassembled WGS sequence"/>
</dbReference>
<dbReference type="EMBL" id="LN902847">
    <property type="protein sequence ID" value="CDS37921.1"/>
    <property type="molecule type" value="Genomic_DNA"/>
</dbReference>
<feature type="region of interest" description="Disordered" evidence="1">
    <location>
        <begin position="28"/>
        <end position="61"/>
    </location>
</feature>
<dbReference type="AlphaFoldDB" id="A0A068Y457"/>
<proteinExistence type="predicted"/>
<accession>A0A068Y457</accession>
<keyword evidence="4" id="KW-0645">Protease</keyword>
<organism evidence="3 5">
    <name type="scientific">Echinococcus multilocularis</name>
    <name type="common">Fox tapeworm</name>
    <dbReference type="NCBI Taxonomy" id="6211"/>
    <lineage>
        <taxon>Eukaryota</taxon>
        <taxon>Metazoa</taxon>
        <taxon>Spiralia</taxon>
        <taxon>Lophotrochozoa</taxon>
        <taxon>Platyhelminthes</taxon>
        <taxon>Cestoda</taxon>
        <taxon>Eucestoda</taxon>
        <taxon>Cyclophyllidea</taxon>
        <taxon>Taeniidae</taxon>
        <taxon>Echinococcus</taxon>
    </lineage>
</organism>
<evidence type="ECO:0000313" key="5">
    <source>
        <dbReference type="Proteomes" id="UP000017246"/>
    </source>
</evidence>
<evidence type="ECO:0000313" key="4">
    <source>
        <dbReference type="EMBL" id="CUT99729.1"/>
    </source>
</evidence>
<reference evidence="3" key="1">
    <citation type="journal article" date="2013" name="Nature">
        <title>The genomes of four tapeworm species reveal adaptations to parasitism.</title>
        <authorList>
            <person name="Tsai I.J."/>
            <person name="Zarowiecki M."/>
            <person name="Holroyd N."/>
            <person name="Garciarrubio A."/>
            <person name="Sanchez-Flores A."/>
            <person name="Brooks K.L."/>
            <person name="Tracey A."/>
            <person name="Bobes R.J."/>
            <person name="Fragoso G."/>
            <person name="Sciutto E."/>
            <person name="Aslett M."/>
            <person name="Beasley H."/>
            <person name="Bennett H.M."/>
            <person name="Cai J."/>
            <person name="Camicia F."/>
            <person name="Clark R."/>
            <person name="Cucher M."/>
            <person name="De Silva N."/>
            <person name="Day T.A."/>
            <person name="Deplazes P."/>
            <person name="Estrada K."/>
            <person name="Fernandez C."/>
            <person name="Holland P.W."/>
            <person name="Hou J."/>
            <person name="Hu S."/>
            <person name="Huckvale T."/>
            <person name="Hung S.S."/>
            <person name="Kamenetzky L."/>
            <person name="Keane J.A."/>
            <person name="Kiss F."/>
            <person name="Koziol U."/>
            <person name="Lambert O."/>
            <person name="Liu K."/>
            <person name="Luo X."/>
            <person name="Luo Y."/>
            <person name="Macchiaroli N."/>
            <person name="Nichol S."/>
            <person name="Paps J."/>
            <person name="Parkinson J."/>
            <person name="Pouchkina-Stantcheva N."/>
            <person name="Riddiford N."/>
            <person name="Rosenzvit M."/>
            <person name="Salinas G."/>
            <person name="Wasmuth J.D."/>
            <person name="Zamanian M."/>
            <person name="Zheng Y."/>
            <person name="Cai X."/>
            <person name="Soberon X."/>
            <person name="Olson P.D."/>
            <person name="Laclette J.P."/>
            <person name="Brehm K."/>
            <person name="Berriman M."/>
            <person name="Garciarrubio A."/>
            <person name="Bobes R.J."/>
            <person name="Fragoso G."/>
            <person name="Sanchez-Flores A."/>
            <person name="Estrada K."/>
            <person name="Cevallos M.A."/>
            <person name="Morett E."/>
            <person name="Gonzalez V."/>
            <person name="Portillo T."/>
            <person name="Ochoa-Leyva A."/>
            <person name="Jose M.V."/>
            <person name="Sciutto E."/>
            <person name="Landa A."/>
            <person name="Jimenez L."/>
            <person name="Valdes V."/>
            <person name="Carrero J.C."/>
            <person name="Larralde C."/>
            <person name="Morales-Montor J."/>
            <person name="Limon-Lason J."/>
            <person name="Soberon X."/>
            <person name="Laclette J.P."/>
        </authorList>
    </citation>
    <scope>NUCLEOTIDE SEQUENCE [LARGE SCALE GENOMIC DNA]</scope>
</reference>
<keyword evidence="4" id="KW-0378">Hydrolase</keyword>
<feature type="compositionally biased region" description="Basic and acidic residues" evidence="1">
    <location>
        <begin position="48"/>
        <end position="57"/>
    </location>
</feature>
<reference evidence="3" key="2">
    <citation type="submission" date="2015-11" db="EMBL/GenBank/DDBJ databases">
        <authorList>
            <person name="Zhang Y."/>
            <person name="Guo Z."/>
        </authorList>
    </citation>
    <scope>NUCLEOTIDE SEQUENCE</scope>
</reference>